<accession>A0A225WN92</accession>
<keyword evidence="2" id="KW-1185">Reference proteome</keyword>
<evidence type="ECO:0000313" key="1">
    <source>
        <dbReference type="EMBL" id="OWZ19106.1"/>
    </source>
</evidence>
<dbReference type="PANTHER" id="PTHR46599:SF3">
    <property type="entry name" value="PIGGYBAC TRANSPOSABLE ELEMENT-DERIVED PROTEIN 4"/>
    <property type="match status" value="1"/>
</dbReference>
<protein>
    <recommendedName>
        <fullName evidence="3">PiggyBac transposable element-derived protein domain-containing protein</fullName>
    </recommendedName>
</protein>
<comment type="caution">
    <text evidence="1">The sequence shown here is derived from an EMBL/GenBank/DDBJ whole genome shotgun (WGS) entry which is preliminary data.</text>
</comment>
<evidence type="ECO:0000313" key="2">
    <source>
        <dbReference type="Proteomes" id="UP000198211"/>
    </source>
</evidence>
<reference evidence="2" key="1">
    <citation type="submission" date="2017-03" db="EMBL/GenBank/DDBJ databases">
        <title>Phytopthora megakarya and P. palmivora, two closely related causual agents of cacao black pod achieved similar genome size and gene model numbers by different mechanisms.</title>
        <authorList>
            <person name="Ali S."/>
            <person name="Shao J."/>
            <person name="Larry D.J."/>
            <person name="Kronmiller B."/>
            <person name="Shen D."/>
            <person name="Strem M.D."/>
            <person name="Melnick R.L."/>
            <person name="Guiltinan M.J."/>
            <person name="Tyler B.M."/>
            <person name="Meinhardt L.W."/>
            <person name="Bailey B.A."/>
        </authorList>
    </citation>
    <scope>NUCLEOTIDE SEQUENCE [LARGE SCALE GENOMIC DNA]</scope>
    <source>
        <strain evidence="2">zdho120</strain>
    </source>
</reference>
<dbReference type="PANTHER" id="PTHR46599">
    <property type="entry name" value="PIGGYBAC TRANSPOSABLE ELEMENT-DERIVED PROTEIN 4"/>
    <property type="match status" value="1"/>
</dbReference>
<sequence>MDSLNMQSGLHIVAPVKLRKSYRDNAEYGRFSLFVTTAFRRSLFTWTSDALTAREQQNLTRSEFNTYVLVRKLILRRSSIHETVARTRSKNIRSALQFQAPGDPTLDKLHNPLWYSLTMLNHIQKQFAAFTVPTGISSIDEMTVATKACSKHTRACLPRHDKYGIMFYAVVGWDAVYVHTLWDNASGNTKQSIPAQRYTHLFPFHRASFYNTLRSNEVAVSPSLTTALWLTLVGHQAKLLRSPSGYRFTVPDKF</sequence>
<dbReference type="EMBL" id="NBNE01000487">
    <property type="protein sequence ID" value="OWZ19106.1"/>
    <property type="molecule type" value="Genomic_DNA"/>
</dbReference>
<gene>
    <name evidence="1" type="ORF">PHMEG_0006690</name>
</gene>
<name>A0A225WN92_9STRA</name>
<dbReference type="Proteomes" id="UP000198211">
    <property type="component" value="Unassembled WGS sequence"/>
</dbReference>
<dbReference type="OrthoDB" id="126990at2759"/>
<organism evidence="1 2">
    <name type="scientific">Phytophthora megakarya</name>
    <dbReference type="NCBI Taxonomy" id="4795"/>
    <lineage>
        <taxon>Eukaryota</taxon>
        <taxon>Sar</taxon>
        <taxon>Stramenopiles</taxon>
        <taxon>Oomycota</taxon>
        <taxon>Peronosporomycetes</taxon>
        <taxon>Peronosporales</taxon>
        <taxon>Peronosporaceae</taxon>
        <taxon>Phytophthora</taxon>
    </lineage>
</organism>
<dbReference type="AlphaFoldDB" id="A0A225WN92"/>
<evidence type="ECO:0008006" key="3">
    <source>
        <dbReference type="Google" id="ProtNLM"/>
    </source>
</evidence>
<proteinExistence type="predicted"/>